<keyword evidence="3" id="KW-1185">Reference proteome</keyword>
<dbReference type="AlphaFoldDB" id="A0AAD6YX59"/>
<reference evidence="2" key="1">
    <citation type="submission" date="2023-03" db="EMBL/GenBank/DDBJ databases">
        <title>Massive genome expansion in bonnet fungi (Mycena s.s.) driven by repeated elements and novel gene families across ecological guilds.</title>
        <authorList>
            <consortium name="Lawrence Berkeley National Laboratory"/>
            <person name="Harder C.B."/>
            <person name="Miyauchi S."/>
            <person name="Viragh M."/>
            <person name="Kuo A."/>
            <person name="Thoen E."/>
            <person name="Andreopoulos B."/>
            <person name="Lu D."/>
            <person name="Skrede I."/>
            <person name="Drula E."/>
            <person name="Henrissat B."/>
            <person name="Morin E."/>
            <person name="Kohler A."/>
            <person name="Barry K."/>
            <person name="LaButti K."/>
            <person name="Morin E."/>
            <person name="Salamov A."/>
            <person name="Lipzen A."/>
            <person name="Mereny Z."/>
            <person name="Hegedus B."/>
            <person name="Baldrian P."/>
            <person name="Stursova M."/>
            <person name="Weitz H."/>
            <person name="Taylor A."/>
            <person name="Grigoriev I.V."/>
            <person name="Nagy L.G."/>
            <person name="Martin F."/>
            <person name="Kauserud H."/>
        </authorList>
    </citation>
    <scope>NUCLEOTIDE SEQUENCE</scope>
    <source>
        <strain evidence="2">CBHHK002</strain>
    </source>
</reference>
<evidence type="ECO:0000256" key="1">
    <source>
        <dbReference type="SAM" id="MobiDB-lite"/>
    </source>
</evidence>
<comment type="caution">
    <text evidence="2">The sequence shown here is derived from an EMBL/GenBank/DDBJ whole genome shotgun (WGS) entry which is preliminary data.</text>
</comment>
<feature type="compositionally biased region" description="Basic and acidic residues" evidence="1">
    <location>
        <begin position="199"/>
        <end position="213"/>
    </location>
</feature>
<gene>
    <name evidence="2" type="ORF">DFH08DRAFT_979605</name>
</gene>
<evidence type="ECO:0000313" key="3">
    <source>
        <dbReference type="Proteomes" id="UP001218218"/>
    </source>
</evidence>
<feature type="region of interest" description="Disordered" evidence="1">
    <location>
        <begin position="198"/>
        <end position="239"/>
    </location>
</feature>
<proteinExistence type="predicted"/>
<dbReference type="Proteomes" id="UP001218218">
    <property type="component" value="Unassembled WGS sequence"/>
</dbReference>
<feature type="compositionally biased region" description="Basic and acidic residues" evidence="1">
    <location>
        <begin position="228"/>
        <end position="239"/>
    </location>
</feature>
<evidence type="ECO:0000313" key="2">
    <source>
        <dbReference type="EMBL" id="KAJ7300513.1"/>
    </source>
</evidence>
<organism evidence="2 3">
    <name type="scientific">Mycena albidolilacea</name>
    <dbReference type="NCBI Taxonomy" id="1033008"/>
    <lineage>
        <taxon>Eukaryota</taxon>
        <taxon>Fungi</taxon>
        <taxon>Dikarya</taxon>
        <taxon>Basidiomycota</taxon>
        <taxon>Agaricomycotina</taxon>
        <taxon>Agaricomycetes</taxon>
        <taxon>Agaricomycetidae</taxon>
        <taxon>Agaricales</taxon>
        <taxon>Marasmiineae</taxon>
        <taxon>Mycenaceae</taxon>
        <taxon>Mycena</taxon>
    </lineage>
</organism>
<name>A0AAD6YX59_9AGAR</name>
<accession>A0AAD6YX59</accession>
<protein>
    <submittedName>
        <fullName evidence="2">Uncharacterized protein</fullName>
    </submittedName>
</protein>
<dbReference type="EMBL" id="JARIHO010000164">
    <property type="protein sequence ID" value="KAJ7300513.1"/>
    <property type="molecule type" value="Genomic_DNA"/>
</dbReference>
<sequence length="239" mass="26351">MSGEDMPRTIDVVAKITNECFEEESVAFQKEVRVAYEKEYQLSLKAWEVSLADSPTRTPEEIAATLENAAFYLQPFVDAIQQRFRIYATVLLAGPIGCPCRDDEGCHANWPTFDWLSFQDVEASMTAFAWECFSEAECKAQAVGTPEAEARPLAMSSAAPQAVPLAAPQAVPSAAPSVAAVGGTGSAVGSWVQTSDMWMEDRKGEQGEQRKPTPNENEECGQSPVEIYDQRWQRDDRTK</sequence>